<reference evidence="1" key="1">
    <citation type="submission" date="2016-04" db="EMBL/GenBank/DDBJ databases">
        <authorList>
            <person name="Evans L.H."/>
            <person name="Alamgir A."/>
            <person name="Owens N."/>
            <person name="Weber N.D."/>
            <person name="Virtaneva K."/>
            <person name="Barbian K."/>
            <person name="Babar A."/>
            <person name="Rosenke K."/>
        </authorList>
    </citation>
    <scope>NUCLEOTIDE SEQUENCE</scope>
    <source>
        <strain evidence="1">Nono1</strain>
    </source>
</reference>
<evidence type="ECO:0000313" key="1">
    <source>
        <dbReference type="EMBL" id="SBO92102.1"/>
    </source>
</evidence>
<proteinExistence type="predicted"/>
<name>A0A1M4DZV6_9ACTN</name>
<gene>
    <name evidence="1" type="ORF">BN4615_P1616</name>
</gene>
<accession>A0A1M4DZV6</accession>
<organism evidence="1">
    <name type="scientific">Nonomuraea gerenzanensis</name>
    <dbReference type="NCBI Taxonomy" id="93944"/>
    <lineage>
        <taxon>Bacteria</taxon>
        <taxon>Bacillati</taxon>
        <taxon>Actinomycetota</taxon>
        <taxon>Actinomycetes</taxon>
        <taxon>Streptosporangiales</taxon>
        <taxon>Streptosporangiaceae</taxon>
        <taxon>Nonomuraea</taxon>
    </lineage>
</organism>
<dbReference type="EMBL" id="LT559118">
    <property type="protein sequence ID" value="SBO92102.1"/>
    <property type="molecule type" value="Genomic_DNA"/>
</dbReference>
<dbReference type="RefSeq" id="WP_225271387.1">
    <property type="nucleotide sequence ID" value="NZ_CP084058.1"/>
</dbReference>
<sequence length="50" mass="5303">MTPEEETDALLDALGRGEMPDSGDPAARLLAALLDDVDQRRSSVSMTPST</sequence>
<protein>
    <recommendedName>
        <fullName evidence="2">Anti-sigma-D factor RsdA sigma factor binding region domain-containing protein</fullName>
    </recommendedName>
</protein>
<dbReference type="AlphaFoldDB" id="A0A1M4DZV6"/>
<evidence type="ECO:0008006" key="2">
    <source>
        <dbReference type="Google" id="ProtNLM"/>
    </source>
</evidence>